<keyword evidence="9" id="KW-1185">Reference proteome</keyword>
<feature type="domain" description="CARDB" evidence="7">
    <location>
        <begin position="624"/>
        <end position="721"/>
    </location>
</feature>
<feature type="domain" description="CBM-cenC" evidence="6">
    <location>
        <begin position="878"/>
        <end position="1005"/>
    </location>
</feature>
<dbReference type="EMBL" id="CP011388">
    <property type="protein sequence ID" value="ANE46591.1"/>
    <property type="molecule type" value="Genomic_DNA"/>
</dbReference>
<evidence type="ECO:0000259" key="6">
    <source>
        <dbReference type="Pfam" id="PF02018"/>
    </source>
</evidence>
<dbReference type="Pfam" id="PF07705">
    <property type="entry name" value="CARDB"/>
    <property type="match status" value="1"/>
</dbReference>
<evidence type="ECO:0000256" key="4">
    <source>
        <dbReference type="SAM" id="SignalP"/>
    </source>
</evidence>
<accession>A0A172THS6</accession>
<dbReference type="InterPro" id="IPR003305">
    <property type="entry name" value="CenC_carb-bd"/>
</dbReference>
<proteinExistence type="inferred from homology"/>
<feature type="domain" description="Glycoside hydrolase family 5" evidence="5">
    <location>
        <begin position="206"/>
        <end position="454"/>
    </location>
</feature>
<sequence>MKKMSAVQRTFSKILVLCLLVTAFGQPVFAAEGAEGNVVPDPGFESGTLQDWNDADPVKNAVVADSVYSGVYSLKQSGTWAAIYRNITLEPNTTYSLSGIGKAVNGSGVLKVKVVNGDWAEAPGAELTFRDADYTALSGEFTTPGSIAYAQVQIYTPQSDAFYIDDIEVKKAQLPAVDLPTLEDGVFQVNGTEITGPDGEPYVIKGVNVNGPNSWWPREITQDADLIENWGFNSVRVNACIHNCGWQNNNNTDRIVSAFTSKRMVVMFEAHDQTGEFFTETSTPSLAELTAWWTDLANKYKNNPYVWFNIMNEPGTDTLDPQWLSMHRHVVEAIRATGATNVIMADGMTWGQDSGKSKAGDVQVADSAILSYGSDLKAADPLGNMVFSIHTYGGWEYSNDKFQHFVEAVHAKGLALIVGEYGATTKGQFLEGTKNVFKYGIPNGIGRMVWSWDGGDDWELTTNDASGGGGWGINTDGTVKPTNLTWFGEKVWNDNHNIPMTMTDRDVSVERVLVSKADFAAGDTVRFQAALRNRGDELLEGDVAVRFEVNGAAVEGGTTDAPVTIDGYASAVSGEFTVPADVENLEVKAWIDRDSSTYGNDAVAANDEETVSFQGALEPYEGVDLVVSDIQVSPENLEYGSQAEFQVTVTNRGTEDARNDWIAGAFYVDGLKVTWGGEETALAAGESVTLTSVAKYKVKGPMQVSFQLDPSVHDIDTNLTNEGIFASIAVKEANYGNLLPNGQFETGLEDWTLWANTEGSSADAHTGAQSLKVRNGGAGGGGSYVDLEPNTTYVLSAWGRNSGAAGATSDVGFQYKPNVSSEQTKFFLHFEEKAWTHKQIMFTTGPQVLEGSGNVFVWKQDAEVEFYLDDIVLAKVPNLLLNSGFEAGEEDWMNWAGRTIDSAAPRTGANAFKIASGGAGGGGQELTLKPNTTYMLSAYGMNSGMPDGGPTDIGVKYKVMRGGVESVPHHFIHFDRDNKGIYEYNQVMFTTPGDFTNAQLFIWKQTPGVEFFADDLVLTEVPNQLLNAGFEEGETGWSNWSNRTIAETGALSGDKAFKVSAAGSGGGGQDIQLEPETTYVLGAWAKHSVASNDVTEIGVQYKDAGAQQIKHLMTFSGTAYEYKEILFTTPKYMNGTNVFIWKNGQQAELLADDLILTKVPSTHSNPAQEAVAEPEPVAIVVEGIEDNGLYNAAKTISFNTGTAALNGENFVSGTTVSAEGTHTLVVTGNVTKTVKFTLDFKPPILTGVLEGNMYKKSVAPTFSEGTALLDGVAYASGTPIQTDGLHRLVLTDAAGNATTVNFTVKGKKDKK</sequence>
<keyword evidence="3" id="KW-0326">Glycosidase</keyword>
<feature type="chain" id="PRO_5008000801" evidence="4">
    <location>
        <begin position="31"/>
        <end position="1311"/>
    </location>
</feature>
<feature type="signal peptide" evidence="4">
    <location>
        <begin position="1"/>
        <end position="30"/>
    </location>
</feature>
<dbReference type="GO" id="GO:0004553">
    <property type="term" value="F:hydrolase activity, hydrolyzing O-glycosyl compounds"/>
    <property type="evidence" value="ECO:0007669"/>
    <property type="project" value="InterPro"/>
</dbReference>
<dbReference type="Gene3D" id="3.20.20.80">
    <property type="entry name" value="Glycosidases"/>
    <property type="match status" value="1"/>
</dbReference>
<evidence type="ECO:0000256" key="3">
    <source>
        <dbReference type="ARBA" id="ARBA00023295"/>
    </source>
</evidence>
<dbReference type="Proteomes" id="UP000076927">
    <property type="component" value="Chromosome"/>
</dbReference>
<evidence type="ECO:0000256" key="1">
    <source>
        <dbReference type="ARBA" id="ARBA00005641"/>
    </source>
</evidence>
<dbReference type="Pfam" id="PF00150">
    <property type="entry name" value="Cellulase"/>
    <property type="match status" value="1"/>
</dbReference>
<dbReference type="PANTHER" id="PTHR34142:SF1">
    <property type="entry name" value="GLYCOSIDE HYDROLASE FAMILY 5 DOMAIN-CONTAINING PROTEIN"/>
    <property type="match status" value="1"/>
</dbReference>
<dbReference type="SUPFAM" id="SSF51445">
    <property type="entry name" value="(Trans)glycosidases"/>
    <property type="match status" value="1"/>
</dbReference>
<dbReference type="Pfam" id="PF02018">
    <property type="entry name" value="CBM_4_9"/>
    <property type="match status" value="4"/>
</dbReference>
<evidence type="ECO:0000259" key="7">
    <source>
        <dbReference type="Pfam" id="PF07705"/>
    </source>
</evidence>
<name>A0A172THS6_9BACL</name>
<reference evidence="8 9" key="1">
    <citation type="submission" date="2015-01" db="EMBL/GenBank/DDBJ databases">
        <title>Paenibacillus swuensis/DY6/whole genome sequencing.</title>
        <authorList>
            <person name="Kim M.K."/>
            <person name="Srinivasan S."/>
            <person name="Lee J.-J."/>
        </authorList>
    </citation>
    <scope>NUCLEOTIDE SEQUENCE [LARGE SCALE GENOMIC DNA]</scope>
    <source>
        <strain evidence="8 9">DY6</strain>
    </source>
</reference>
<feature type="domain" description="CBM-cenC" evidence="6">
    <location>
        <begin position="37"/>
        <end position="159"/>
    </location>
</feature>
<gene>
    <name evidence="8" type="ORF">SY83_10250</name>
</gene>
<dbReference type="KEGG" id="pswu:SY83_10250"/>
<dbReference type="PATRIC" id="fig|1178515.4.peg.2053"/>
<dbReference type="InterPro" id="IPR008979">
    <property type="entry name" value="Galactose-bd-like_sf"/>
</dbReference>
<feature type="domain" description="CBM-cenC" evidence="6">
    <location>
        <begin position="1023"/>
        <end position="1135"/>
    </location>
</feature>
<dbReference type="Gene3D" id="2.60.120.260">
    <property type="entry name" value="Galactose-binding domain-like"/>
    <property type="match status" value="4"/>
</dbReference>
<feature type="domain" description="CBM-cenC" evidence="6">
    <location>
        <begin position="736"/>
        <end position="846"/>
    </location>
</feature>
<dbReference type="PANTHER" id="PTHR34142">
    <property type="entry name" value="ENDO-BETA-1,4-GLUCANASE A"/>
    <property type="match status" value="1"/>
</dbReference>
<dbReference type="InterPro" id="IPR013783">
    <property type="entry name" value="Ig-like_fold"/>
</dbReference>
<protein>
    <submittedName>
        <fullName evidence="8">Uncharacterized protein</fullName>
    </submittedName>
</protein>
<dbReference type="OrthoDB" id="2925485at2"/>
<evidence type="ECO:0000259" key="5">
    <source>
        <dbReference type="Pfam" id="PF00150"/>
    </source>
</evidence>
<keyword evidence="4" id="KW-0732">Signal</keyword>
<evidence type="ECO:0000256" key="2">
    <source>
        <dbReference type="ARBA" id="ARBA00022801"/>
    </source>
</evidence>
<evidence type="ECO:0000313" key="9">
    <source>
        <dbReference type="Proteomes" id="UP000076927"/>
    </source>
</evidence>
<comment type="similarity">
    <text evidence="1">Belongs to the glycosyl hydrolase 5 (cellulase A) family.</text>
</comment>
<dbReference type="Gene3D" id="2.60.40.10">
    <property type="entry name" value="Immunoglobulins"/>
    <property type="match status" value="1"/>
</dbReference>
<dbReference type="SUPFAM" id="SSF49785">
    <property type="entry name" value="Galactose-binding domain-like"/>
    <property type="match status" value="4"/>
</dbReference>
<dbReference type="InterPro" id="IPR001547">
    <property type="entry name" value="Glyco_hydro_5"/>
</dbReference>
<dbReference type="STRING" id="1178515.SY83_10250"/>
<organism evidence="8 9">
    <name type="scientific">Paenibacillus swuensis</name>
    <dbReference type="NCBI Taxonomy" id="1178515"/>
    <lineage>
        <taxon>Bacteria</taxon>
        <taxon>Bacillati</taxon>
        <taxon>Bacillota</taxon>
        <taxon>Bacilli</taxon>
        <taxon>Bacillales</taxon>
        <taxon>Paenibacillaceae</taxon>
        <taxon>Paenibacillus</taxon>
    </lineage>
</organism>
<dbReference type="InterPro" id="IPR011635">
    <property type="entry name" value="CARDB"/>
</dbReference>
<dbReference type="GO" id="GO:0009251">
    <property type="term" value="P:glucan catabolic process"/>
    <property type="evidence" value="ECO:0007669"/>
    <property type="project" value="TreeGrafter"/>
</dbReference>
<keyword evidence="2" id="KW-0378">Hydrolase</keyword>
<evidence type="ECO:0000313" key="8">
    <source>
        <dbReference type="EMBL" id="ANE46591.1"/>
    </source>
</evidence>
<dbReference type="InterPro" id="IPR017853">
    <property type="entry name" value="GH"/>
</dbReference>